<dbReference type="CDD" id="cd18795">
    <property type="entry name" value="SF2_C_Ski2"/>
    <property type="match status" value="1"/>
</dbReference>
<dbReference type="RefSeq" id="WP_179397801.1">
    <property type="nucleotide sequence ID" value="NZ_JACBZO010000001.1"/>
</dbReference>
<keyword evidence="4" id="KW-0067">ATP-binding</keyword>
<dbReference type="SMART" id="SM00487">
    <property type="entry name" value="DEXDc"/>
    <property type="match status" value="1"/>
</dbReference>
<comment type="caution">
    <text evidence="8">The sequence shown here is derived from an EMBL/GenBank/DDBJ whole genome shotgun (WGS) entry which is preliminary data.</text>
</comment>
<dbReference type="SUPFAM" id="SSF52540">
    <property type="entry name" value="P-loop containing nucleoside triphosphate hydrolases"/>
    <property type="match status" value="1"/>
</dbReference>
<dbReference type="PROSITE" id="PS51192">
    <property type="entry name" value="HELICASE_ATP_BIND_1"/>
    <property type="match status" value="1"/>
</dbReference>
<dbReference type="EMBL" id="JACBZO010000001">
    <property type="protein sequence ID" value="NYI41398.1"/>
    <property type="molecule type" value="Genomic_DNA"/>
</dbReference>
<keyword evidence="9" id="KW-1185">Reference proteome</keyword>
<keyword evidence="2 8" id="KW-0378">Hydrolase</keyword>
<name>A0A7Z0CK00_9MICO</name>
<dbReference type="GO" id="GO:0016787">
    <property type="term" value="F:hydrolase activity"/>
    <property type="evidence" value="ECO:0007669"/>
    <property type="project" value="UniProtKB-KW"/>
</dbReference>
<dbReference type="PROSITE" id="PS51194">
    <property type="entry name" value="HELICASE_CTER"/>
    <property type="match status" value="1"/>
</dbReference>
<dbReference type="InterPro" id="IPR001650">
    <property type="entry name" value="Helicase_C-like"/>
</dbReference>
<feature type="domain" description="Helicase C-terminal" evidence="7">
    <location>
        <begin position="284"/>
        <end position="477"/>
    </location>
</feature>
<evidence type="ECO:0000256" key="5">
    <source>
        <dbReference type="SAM" id="MobiDB-lite"/>
    </source>
</evidence>
<proteinExistence type="predicted"/>
<dbReference type="InterPro" id="IPR050699">
    <property type="entry name" value="RNA-DNA_Helicase"/>
</dbReference>
<dbReference type="GO" id="GO:0070478">
    <property type="term" value="P:nuclear-transcribed mRNA catabolic process, 3'-5' exonucleolytic nonsense-mediated decay"/>
    <property type="evidence" value="ECO:0007669"/>
    <property type="project" value="TreeGrafter"/>
</dbReference>
<feature type="region of interest" description="Disordered" evidence="5">
    <location>
        <begin position="654"/>
        <end position="675"/>
    </location>
</feature>
<evidence type="ECO:0000256" key="3">
    <source>
        <dbReference type="ARBA" id="ARBA00022806"/>
    </source>
</evidence>
<dbReference type="AlphaFoldDB" id="A0A7Z0CK00"/>
<dbReference type="Gene3D" id="1.10.3380.30">
    <property type="match status" value="1"/>
</dbReference>
<evidence type="ECO:0000259" key="6">
    <source>
        <dbReference type="PROSITE" id="PS51192"/>
    </source>
</evidence>
<dbReference type="EC" id="3.6.4.-" evidence="8"/>
<dbReference type="SMART" id="SM00490">
    <property type="entry name" value="HELICc"/>
    <property type="match status" value="1"/>
</dbReference>
<evidence type="ECO:0000256" key="4">
    <source>
        <dbReference type="ARBA" id="ARBA00022840"/>
    </source>
</evidence>
<organism evidence="8 9">
    <name type="scientific">Demequina lutea</name>
    <dbReference type="NCBI Taxonomy" id="431489"/>
    <lineage>
        <taxon>Bacteria</taxon>
        <taxon>Bacillati</taxon>
        <taxon>Actinomycetota</taxon>
        <taxon>Actinomycetes</taxon>
        <taxon>Micrococcales</taxon>
        <taxon>Demequinaceae</taxon>
        <taxon>Demequina</taxon>
    </lineage>
</organism>
<dbReference type="SMART" id="SM01142">
    <property type="entry name" value="DSHCT"/>
    <property type="match status" value="1"/>
</dbReference>
<sequence>MTSPAERYAAARERSRSSDLVDFEATLSFALDDFQRDGCQAVADGHSVLVAAPTGAGKTVVGEFAVAHAQRRGRKAFYTTPIKALSNQKYGDLRAIYGPEKVGLLTGDTSINPHADIVVMTTEVLRNMIYAGSSSLDRLGVVVLDEVHYLADRFRGSVWEEVIVHVGAATSIVSLSATVSNAEEFGAWLTEVRGDTKVIVSERRPVPLWPHVMLREGLFDLYAPGTDPSDLGPNPRINPELEAVAKRSRHDEQGNRPARSGYRGGRGSQPKPRRSPPRFAVIDQLDAQALLPAIVFVFSRAGCEDAVEQVKASGIRLTSDEERRRIAEIIEVRCSALPPEDLGPLGFTAWRDNLEAGLAAHHAGLIPLFKEVVEELFAAGLIKVVYATETLALGINMPARSVVLEKLVKWDGESHKDLTAGEYTQLTGRAGRRGIDVEGHAVVIEHPGFDAGQLARLASRRTYPLVSSFQPSYNMAINLVGRSGVQRARDALEMSFAQFQADASVVGKARRVRELDGALEGFREAMRCDRGDFREYAGLREKLSRNEKDASQTARRATREATVSQLSQLRRGDLVRILGGRRSGVAVVIASDDDPKAPRPTVVTDAGRATRLSVADLTMGLDTVGRLTIPGKFNAQDARARKELGVRALGEARVARDKERTQRRPRQSQGDADAVRAAMRNHPCHSCPEREDHARWAERYFRTLRDKDRIATEIQRATGSIAAVFDRRCAVLRECGYLSGEGEETVVTAAGTTLKTLYAENDIVMAECLREDVWGRLNPAGLAAAVSTLLYSARRDDGDSTPRIPGGPQGILTEALKQTQRVWSRFAELHEVRDLPPLPAPHWGLVNAIHGWAQGKSLDAVISKTDVAPGDMVRWCKQVIDALDQIAQSAPESSTSDRARAAIAAMRRGVVAY</sequence>
<evidence type="ECO:0000259" key="7">
    <source>
        <dbReference type="PROSITE" id="PS51194"/>
    </source>
</evidence>
<keyword evidence="3 8" id="KW-0347">Helicase</keyword>
<dbReference type="GO" id="GO:0003676">
    <property type="term" value="F:nucleic acid binding"/>
    <property type="evidence" value="ECO:0007669"/>
    <property type="project" value="InterPro"/>
</dbReference>
<keyword evidence="1" id="KW-0547">Nucleotide-binding</keyword>
<dbReference type="PANTHER" id="PTHR12131:SF1">
    <property type="entry name" value="ATP-DEPENDENT RNA HELICASE SUPV3L1, MITOCHONDRIAL-RELATED"/>
    <property type="match status" value="1"/>
</dbReference>
<dbReference type="Pfam" id="PF08148">
    <property type="entry name" value="DSHCT"/>
    <property type="match status" value="1"/>
</dbReference>
<feature type="domain" description="Helicase ATP-binding" evidence="6">
    <location>
        <begin position="39"/>
        <end position="197"/>
    </location>
</feature>
<dbReference type="Gene3D" id="3.40.50.300">
    <property type="entry name" value="P-loop containing nucleotide triphosphate hydrolases"/>
    <property type="match status" value="2"/>
</dbReference>
<dbReference type="InterPro" id="IPR027417">
    <property type="entry name" value="P-loop_NTPase"/>
</dbReference>
<gene>
    <name evidence="8" type="ORF">BKA03_001517</name>
</gene>
<evidence type="ECO:0000313" key="8">
    <source>
        <dbReference type="EMBL" id="NYI41398.1"/>
    </source>
</evidence>
<evidence type="ECO:0000313" key="9">
    <source>
        <dbReference type="Proteomes" id="UP000547973"/>
    </source>
</evidence>
<dbReference type="GO" id="GO:0004386">
    <property type="term" value="F:helicase activity"/>
    <property type="evidence" value="ECO:0007669"/>
    <property type="project" value="UniProtKB-KW"/>
</dbReference>
<feature type="compositionally biased region" description="Basic and acidic residues" evidence="5">
    <location>
        <begin position="244"/>
        <end position="254"/>
    </location>
</feature>
<dbReference type="GO" id="GO:0055087">
    <property type="term" value="C:Ski complex"/>
    <property type="evidence" value="ECO:0007669"/>
    <property type="project" value="TreeGrafter"/>
</dbReference>
<dbReference type="Pfam" id="PF00270">
    <property type="entry name" value="DEAD"/>
    <property type="match status" value="1"/>
</dbReference>
<reference evidence="8 9" key="1">
    <citation type="submission" date="2020-07" db="EMBL/GenBank/DDBJ databases">
        <title>Sequencing the genomes of 1000 actinobacteria strains.</title>
        <authorList>
            <person name="Klenk H.-P."/>
        </authorList>
    </citation>
    <scope>NUCLEOTIDE SEQUENCE [LARGE SCALE GENOMIC DNA]</scope>
    <source>
        <strain evidence="8 9">DSM 19970</strain>
    </source>
</reference>
<dbReference type="Proteomes" id="UP000547973">
    <property type="component" value="Unassembled WGS sequence"/>
</dbReference>
<evidence type="ECO:0000256" key="1">
    <source>
        <dbReference type="ARBA" id="ARBA00022741"/>
    </source>
</evidence>
<dbReference type="PANTHER" id="PTHR12131">
    <property type="entry name" value="ATP-DEPENDENT RNA AND DNA HELICASE"/>
    <property type="match status" value="1"/>
</dbReference>
<accession>A0A7Z0CK00</accession>
<protein>
    <submittedName>
        <fullName evidence="8">ATP-dependent RNA helicase HelY</fullName>
        <ecNumber evidence="8">3.6.4.-</ecNumber>
    </submittedName>
</protein>
<dbReference type="Pfam" id="PF26090">
    <property type="entry name" value="SH3_HelY"/>
    <property type="match status" value="1"/>
</dbReference>
<dbReference type="InterPro" id="IPR058621">
    <property type="entry name" value="SH3_HelY"/>
</dbReference>
<dbReference type="GO" id="GO:0005524">
    <property type="term" value="F:ATP binding"/>
    <property type="evidence" value="ECO:0007669"/>
    <property type="project" value="UniProtKB-KW"/>
</dbReference>
<dbReference type="InterPro" id="IPR014001">
    <property type="entry name" value="Helicase_ATP-bd"/>
</dbReference>
<dbReference type="InterPro" id="IPR012961">
    <property type="entry name" value="Ski2/MTR4_C"/>
</dbReference>
<feature type="region of interest" description="Disordered" evidence="5">
    <location>
        <begin position="244"/>
        <end position="277"/>
    </location>
</feature>
<evidence type="ECO:0000256" key="2">
    <source>
        <dbReference type="ARBA" id="ARBA00022801"/>
    </source>
</evidence>
<dbReference type="InterPro" id="IPR011545">
    <property type="entry name" value="DEAD/DEAH_box_helicase_dom"/>
</dbReference>